<dbReference type="EMBL" id="LNQL01000003">
    <property type="protein sequence ID" value="KSU48665.1"/>
    <property type="molecule type" value="Genomic_DNA"/>
</dbReference>
<keyword evidence="7" id="KW-1185">Reference proteome</keyword>
<dbReference type="InterPro" id="IPR006750">
    <property type="entry name" value="YdcZ"/>
</dbReference>
<reference evidence="3 6" key="2">
    <citation type="journal article" date="2016" name="Front. Microbiol.">
        <title>Genomic Resource of Rice Seed Associated Bacteria.</title>
        <authorList>
            <person name="Midha S."/>
            <person name="Bansal K."/>
            <person name="Sharma S."/>
            <person name="Kumar N."/>
            <person name="Patil P.P."/>
            <person name="Chaudhry V."/>
            <person name="Patil P.B."/>
        </authorList>
    </citation>
    <scope>NUCLEOTIDE SEQUENCE [LARGE SCALE GENOMIC DNA]</scope>
    <source>
        <strain evidence="3 6">RSA11</strain>
    </source>
</reference>
<dbReference type="Proteomes" id="UP001387110">
    <property type="component" value="Unassembled WGS sequence"/>
</dbReference>
<proteinExistence type="predicted"/>
<evidence type="ECO:0000313" key="6">
    <source>
        <dbReference type="Proteomes" id="UP000072605"/>
    </source>
</evidence>
<dbReference type="Proteomes" id="UP000072605">
    <property type="component" value="Unassembled WGS sequence"/>
</dbReference>
<sequence length="156" mass="16546">MVTGIILALCGGMLVCIQNTFNAKVKEHVGAWATTTLVLGLGFLASLTIGLIVEGSQLFALKEAQTWFWFSGIIGVGVVLCVTQGVQQLGPSRAISIVMVSQILFALLWDTLGWFGLQTVPFTWTKALGVLLIGGGVLLFQLGGKTTTVQHVRKGA</sequence>
<dbReference type="OrthoDB" id="2382207at2"/>
<feature type="transmembrane region" description="Helical" evidence="1">
    <location>
        <begin position="29"/>
        <end position="52"/>
    </location>
</feature>
<feature type="transmembrane region" description="Helical" evidence="1">
    <location>
        <begin position="123"/>
        <end position="144"/>
    </location>
</feature>
<evidence type="ECO:0000313" key="3">
    <source>
        <dbReference type="EMBL" id="KTR27365.1"/>
    </source>
</evidence>
<dbReference type="GO" id="GO:0005886">
    <property type="term" value="C:plasma membrane"/>
    <property type="evidence" value="ECO:0007669"/>
    <property type="project" value="TreeGrafter"/>
</dbReference>
<dbReference type="Pfam" id="PF04657">
    <property type="entry name" value="DMT_YdcZ"/>
    <property type="match status" value="1"/>
</dbReference>
<dbReference type="EMBL" id="LDQV01000015">
    <property type="protein sequence ID" value="KTR27365.1"/>
    <property type="molecule type" value="Genomic_DNA"/>
</dbReference>
<dbReference type="AlphaFoldDB" id="A0A0V8GEF8"/>
<gene>
    <name evidence="2" type="ORF">AS033_10055</name>
    <name evidence="3" type="ORF">RSA11_06020</name>
    <name evidence="4" type="ORF">SZL87_12410</name>
</gene>
<evidence type="ECO:0000313" key="5">
    <source>
        <dbReference type="Proteomes" id="UP000053797"/>
    </source>
</evidence>
<reference evidence="2 5" key="1">
    <citation type="journal article" date="2015" name="Int. J. Syst. Evol. Microbiol.">
        <title>Exiguobacterium enclense sp. nov., isolated from sediment.</title>
        <authorList>
            <person name="Dastager S.G."/>
            <person name="Mawlankar R."/>
            <person name="Sonalkar V.V."/>
            <person name="Thorat M.N."/>
            <person name="Mual P."/>
            <person name="Verma A."/>
            <person name="Krishnamurthi S."/>
            <person name="Tang S.K."/>
            <person name="Li W.J."/>
        </authorList>
    </citation>
    <scope>NUCLEOTIDE SEQUENCE [LARGE SCALE GENOMIC DNA]</scope>
    <source>
        <strain evidence="2 5">NIO-1109</strain>
    </source>
</reference>
<dbReference type="PANTHER" id="PTHR34821:SF3">
    <property type="entry name" value="MEMBRANE PROTEIN"/>
    <property type="match status" value="1"/>
</dbReference>
<feature type="transmembrane region" description="Helical" evidence="1">
    <location>
        <begin position="64"/>
        <end position="82"/>
    </location>
</feature>
<feature type="transmembrane region" description="Helical" evidence="1">
    <location>
        <begin position="6"/>
        <end position="22"/>
    </location>
</feature>
<dbReference type="Proteomes" id="UP000053797">
    <property type="component" value="Unassembled WGS sequence"/>
</dbReference>
<keyword evidence="1" id="KW-0812">Transmembrane</keyword>
<dbReference type="GeneID" id="90838986"/>
<evidence type="ECO:0000313" key="2">
    <source>
        <dbReference type="EMBL" id="KSU48665.1"/>
    </source>
</evidence>
<keyword evidence="1" id="KW-0472">Membrane</keyword>
<comment type="caution">
    <text evidence="2">The sequence shown here is derived from an EMBL/GenBank/DDBJ whole genome shotgun (WGS) entry which is preliminary data.</text>
</comment>
<feature type="transmembrane region" description="Helical" evidence="1">
    <location>
        <begin position="94"/>
        <end position="117"/>
    </location>
</feature>
<name>A0A0V8GEF8_9BACL</name>
<accession>A0A0V8GEF8</accession>
<dbReference type="EMBL" id="JBAWKY010000003">
    <property type="protein sequence ID" value="MEI4463236.1"/>
    <property type="molecule type" value="Genomic_DNA"/>
</dbReference>
<protein>
    <submittedName>
        <fullName evidence="4">DMT family transporter</fullName>
    </submittedName>
    <submittedName>
        <fullName evidence="3">Membrane protein</fullName>
    </submittedName>
</protein>
<organism evidence="2 5">
    <name type="scientific">Exiguobacterium indicum</name>
    <dbReference type="NCBI Taxonomy" id="296995"/>
    <lineage>
        <taxon>Bacteria</taxon>
        <taxon>Bacillati</taxon>
        <taxon>Bacillota</taxon>
        <taxon>Bacilli</taxon>
        <taxon>Bacillales</taxon>
        <taxon>Bacillales Family XII. Incertae Sedis</taxon>
        <taxon>Exiguobacterium</taxon>
    </lineage>
</organism>
<evidence type="ECO:0000313" key="4">
    <source>
        <dbReference type="EMBL" id="MEI4463236.1"/>
    </source>
</evidence>
<dbReference type="RefSeq" id="WP_023466690.1">
    <property type="nucleotide sequence ID" value="NZ_FMYN01000003.1"/>
</dbReference>
<dbReference type="PANTHER" id="PTHR34821">
    <property type="entry name" value="INNER MEMBRANE PROTEIN YDCZ"/>
    <property type="match status" value="1"/>
</dbReference>
<reference evidence="4 7" key="3">
    <citation type="submission" date="2023-12" db="EMBL/GenBank/DDBJ databases">
        <authorList>
            <person name="Easwaran N."/>
            <person name="Lazarus H.P.S."/>
        </authorList>
    </citation>
    <scope>NUCLEOTIDE SEQUENCE [LARGE SCALE GENOMIC DNA]</scope>
    <source>
        <strain evidence="4 7">VIT-2023</strain>
    </source>
</reference>
<keyword evidence="1" id="KW-1133">Transmembrane helix</keyword>
<evidence type="ECO:0000256" key="1">
    <source>
        <dbReference type="SAM" id="Phobius"/>
    </source>
</evidence>
<evidence type="ECO:0000313" key="7">
    <source>
        <dbReference type="Proteomes" id="UP001387110"/>
    </source>
</evidence>